<comment type="caution">
    <text evidence="3">The sequence shown here is derived from an EMBL/GenBank/DDBJ whole genome shotgun (WGS) entry which is preliminary data.</text>
</comment>
<dbReference type="Pfam" id="PF13519">
    <property type="entry name" value="VWA_2"/>
    <property type="match status" value="1"/>
</dbReference>
<name>A0A9D2FHK4_9FIRM</name>
<feature type="signal peptide" evidence="1">
    <location>
        <begin position="1"/>
        <end position="24"/>
    </location>
</feature>
<reference evidence="3" key="1">
    <citation type="journal article" date="2021" name="PeerJ">
        <title>Extensive microbial diversity within the chicken gut microbiome revealed by metagenomics and culture.</title>
        <authorList>
            <person name="Gilroy R."/>
            <person name="Ravi A."/>
            <person name="Getino M."/>
            <person name="Pursley I."/>
            <person name="Horton D.L."/>
            <person name="Alikhan N.F."/>
            <person name="Baker D."/>
            <person name="Gharbi K."/>
            <person name="Hall N."/>
            <person name="Watson M."/>
            <person name="Adriaenssens E.M."/>
            <person name="Foster-Nyarko E."/>
            <person name="Jarju S."/>
            <person name="Secka A."/>
            <person name="Antonio M."/>
            <person name="Oren A."/>
            <person name="Chaudhuri R.R."/>
            <person name="La Ragione R."/>
            <person name="Hildebrand F."/>
            <person name="Pallen M.J."/>
        </authorList>
    </citation>
    <scope>NUCLEOTIDE SEQUENCE</scope>
    <source>
        <strain evidence="3">ChiBcec16-3735</strain>
    </source>
</reference>
<reference evidence="3" key="2">
    <citation type="submission" date="2021-04" db="EMBL/GenBank/DDBJ databases">
        <authorList>
            <person name="Gilroy R."/>
        </authorList>
    </citation>
    <scope>NUCLEOTIDE SEQUENCE</scope>
    <source>
        <strain evidence="3">ChiBcec16-3735</strain>
    </source>
</reference>
<protein>
    <submittedName>
        <fullName evidence="3">VWA domain-containing protein</fullName>
    </submittedName>
</protein>
<dbReference type="CDD" id="cd00198">
    <property type="entry name" value="vWFA"/>
    <property type="match status" value="1"/>
</dbReference>
<keyword evidence="1" id="KW-0732">Signal</keyword>
<accession>A0A9D2FHK4</accession>
<dbReference type="AlphaFoldDB" id="A0A9D2FHK4"/>
<dbReference type="InterPro" id="IPR036465">
    <property type="entry name" value="vWFA_dom_sf"/>
</dbReference>
<dbReference type="EMBL" id="DXBJ01000062">
    <property type="protein sequence ID" value="HIZ58592.1"/>
    <property type="molecule type" value="Genomic_DNA"/>
</dbReference>
<gene>
    <name evidence="3" type="ORF">H9725_08460</name>
</gene>
<feature type="chain" id="PRO_5039247479" evidence="1">
    <location>
        <begin position="25"/>
        <end position="532"/>
    </location>
</feature>
<dbReference type="InterPro" id="IPR002035">
    <property type="entry name" value="VWF_A"/>
</dbReference>
<proteinExistence type="predicted"/>
<organism evidence="3 4">
    <name type="scientific">Candidatus Faecalibacterium gallistercoris</name>
    <dbReference type="NCBI Taxonomy" id="2838579"/>
    <lineage>
        <taxon>Bacteria</taxon>
        <taxon>Bacillati</taxon>
        <taxon>Bacillota</taxon>
        <taxon>Clostridia</taxon>
        <taxon>Eubacteriales</taxon>
        <taxon>Oscillospiraceae</taxon>
        <taxon>Faecalibacterium</taxon>
    </lineage>
</organism>
<dbReference type="PROSITE" id="PS51257">
    <property type="entry name" value="PROKAR_LIPOPROTEIN"/>
    <property type="match status" value="1"/>
</dbReference>
<evidence type="ECO:0000313" key="3">
    <source>
        <dbReference type="EMBL" id="HIZ58592.1"/>
    </source>
</evidence>
<dbReference type="Pfam" id="PF13531">
    <property type="entry name" value="SBP_bac_11"/>
    <property type="match status" value="1"/>
</dbReference>
<dbReference type="SUPFAM" id="SSF53850">
    <property type="entry name" value="Periplasmic binding protein-like II"/>
    <property type="match status" value="1"/>
</dbReference>
<evidence type="ECO:0000256" key="1">
    <source>
        <dbReference type="SAM" id="SignalP"/>
    </source>
</evidence>
<feature type="domain" description="VWFA" evidence="2">
    <location>
        <begin position="355"/>
        <end position="468"/>
    </location>
</feature>
<evidence type="ECO:0000259" key="2">
    <source>
        <dbReference type="Pfam" id="PF13519"/>
    </source>
</evidence>
<dbReference type="Proteomes" id="UP000824065">
    <property type="component" value="Unassembled WGS sequence"/>
</dbReference>
<evidence type="ECO:0000313" key="4">
    <source>
        <dbReference type="Proteomes" id="UP000824065"/>
    </source>
</evidence>
<sequence length="532" mass="58231">MKRRTLLALLAALLLALLAGCASANSEQTKDYPMNYGGRVTLRILSGSENRELEAILDDFAREKKINIEMEYRGSLDIMRALQNGAPGYDAVWPASSLWLTAGDTGYKVKHAASVSVTPVVFGIRQSLAEELGFVDREISVADLLEAIRSGRLRFCMTSATQSNSGCSAYIGFLYALLGRPEVITSEELADPALGEEITALLAGVDRSSGSSDWLKDLFLTGGYDAMVNYECLIISANQTLEERGEETLYAVYPYDGLSLADSPLGYLDNGDGAKEEAFLTLQDYLLSDEVQQRIQRTGRRTGYEGVSAGNEDIFRAGWGIQPDRVLSPIRMPAADVLFECLDLYQTQFRKPSLTVYCLDYSGSMYGGGRQQLVAAMAQILIQENAAANLLQASAEDVNILIPFDSEARGVYTAAGNGAELEGLYVQVDAESTDGGTDLYAAAREALKVLQGYDLDRYTPAIILMTDGMSDGSYRNFRRDYEALGRDIPVFSIMFGDADPEQLEDLAELTHARVFDGREDLVEAFRSVKGYN</sequence>
<dbReference type="Gene3D" id="3.40.50.410">
    <property type="entry name" value="von Willebrand factor, type A domain"/>
    <property type="match status" value="1"/>
</dbReference>
<dbReference type="SUPFAM" id="SSF53300">
    <property type="entry name" value="vWA-like"/>
    <property type="match status" value="1"/>
</dbReference>